<dbReference type="GO" id="GO:0005509">
    <property type="term" value="F:calcium ion binding"/>
    <property type="evidence" value="ECO:0007669"/>
    <property type="project" value="InterPro"/>
</dbReference>
<dbReference type="GO" id="GO:0005789">
    <property type="term" value="C:endoplasmic reticulum membrane"/>
    <property type="evidence" value="ECO:0007669"/>
    <property type="project" value="UniProtKB-SubCell"/>
</dbReference>
<evidence type="ECO:0000256" key="1">
    <source>
        <dbReference type="ARBA" id="ARBA00004389"/>
    </source>
</evidence>
<dbReference type="SUPFAM" id="SSF63887">
    <property type="entry name" value="P-domain of calnexin/calreticulin"/>
    <property type="match status" value="1"/>
</dbReference>
<keyword evidence="5" id="KW-0256">Endoplasmic reticulum</keyword>
<feature type="region of interest" description="Disordered" evidence="6">
    <location>
        <begin position="19"/>
        <end position="94"/>
    </location>
</feature>
<dbReference type="Gene3D" id="2.10.250.10">
    <property type="entry name" value="Calreticulin/calnexin, P domain"/>
    <property type="match status" value="1"/>
</dbReference>
<dbReference type="Pfam" id="PF00262">
    <property type="entry name" value="Calreticulin"/>
    <property type="match status" value="1"/>
</dbReference>
<organism evidence="7 8">
    <name type="scientific">Brassica cretica</name>
    <name type="common">Mustard</name>
    <dbReference type="NCBI Taxonomy" id="69181"/>
    <lineage>
        <taxon>Eukaryota</taxon>
        <taxon>Viridiplantae</taxon>
        <taxon>Streptophyta</taxon>
        <taxon>Embryophyta</taxon>
        <taxon>Tracheophyta</taxon>
        <taxon>Spermatophyta</taxon>
        <taxon>Magnoliopsida</taxon>
        <taxon>eudicotyledons</taxon>
        <taxon>Gunneridae</taxon>
        <taxon>Pentapetalae</taxon>
        <taxon>rosids</taxon>
        <taxon>malvids</taxon>
        <taxon>Brassicales</taxon>
        <taxon>Brassicaceae</taxon>
        <taxon>Brassiceae</taxon>
        <taxon>Brassica</taxon>
    </lineage>
</organism>
<evidence type="ECO:0000256" key="2">
    <source>
        <dbReference type="ARBA" id="ARBA00022692"/>
    </source>
</evidence>
<evidence type="ECO:0000256" key="5">
    <source>
        <dbReference type="RuleBase" id="RU362126"/>
    </source>
</evidence>
<dbReference type="Proteomes" id="UP000712600">
    <property type="component" value="Unassembled WGS sequence"/>
</dbReference>
<evidence type="ECO:0008006" key="9">
    <source>
        <dbReference type="Google" id="ProtNLM"/>
    </source>
</evidence>
<dbReference type="PANTHER" id="PTHR11073:SF1">
    <property type="entry name" value="CALNEXIN 14D-RELATED"/>
    <property type="match status" value="1"/>
</dbReference>
<comment type="caution">
    <text evidence="7">The sequence shown here is derived from an EMBL/GenBank/DDBJ whole genome shotgun (WGS) entry which is preliminary data.</text>
</comment>
<comment type="subcellular location">
    <subcellularLocation>
        <location evidence="1">Endoplasmic reticulum membrane</location>
        <topology evidence="1">Single-pass membrane protein</topology>
    </subcellularLocation>
</comment>
<keyword evidence="3" id="KW-1133">Transmembrane helix</keyword>
<dbReference type="InterPro" id="IPR001580">
    <property type="entry name" value="Calret/calnex"/>
</dbReference>
<comment type="similarity">
    <text evidence="5">Belongs to the calreticulin family.</text>
</comment>
<keyword evidence="4" id="KW-0472">Membrane</keyword>
<proteinExistence type="inferred from homology"/>
<evidence type="ECO:0000256" key="6">
    <source>
        <dbReference type="SAM" id="MobiDB-lite"/>
    </source>
</evidence>
<dbReference type="EMBL" id="QGKX02001521">
    <property type="protein sequence ID" value="KAF3511618.1"/>
    <property type="molecule type" value="Genomic_DNA"/>
</dbReference>
<feature type="compositionally biased region" description="Basic and acidic residues" evidence="6">
    <location>
        <begin position="35"/>
        <end position="50"/>
    </location>
</feature>
<evidence type="ECO:0000313" key="8">
    <source>
        <dbReference type="Proteomes" id="UP000712600"/>
    </source>
</evidence>
<dbReference type="GO" id="GO:0036503">
    <property type="term" value="P:ERAD pathway"/>
    <property type="evidence" value="ECO:0007669"/>
    <property type="project" value="TreeGrafter"/>
</dbReference>
<keyword evidence="5" id="KW-0143">Chaperone</keyword>
<reference evidence="7" key="1">
    <citation type="submission" date="2019-12" db="EMBL/GenBank/DDBJ databases">
        <title>Genome sequencing and annotation of Brassica cretica.</title>
        <authorList>
            <person name="Studholme D.J."/>
            <person name="Sarris P."/>
        </authorList>
    </citation>
    <scope>NUCLEOTIDE SEQUENCE</scope>
    <source>
        <strain evidence="7">PFS-109/04</strain>
        <tissue evidence="7">Leaf</tissue>
    </source>
</reference>
<gene>
    <name evidence="7" type="ORF">F2Q69_00005313</name>
</gene>
<keyword evidence="2" id="KW-0812">Transmembrane</keyword>
<dbReference type="AlphaFoldDB" id="A0A8S9P388"/>
<evidence type="ECO:0000256" key="3">
    <source>
        <dbReference type="ARBA" id="ARBA00022989"/>
    </source>
</evidence>
<dbReference type="PRINTS" id="PR00626">
    <property type="entry name" value="CALRETICULIN"/>
</dbReference>
<feature type="compositionally biased region" description="Acidic residues" evidence="6">
    <location>
        <begin position="60"/>
        <end position="81"/>
    </location>
</feature>
<dbReference type="GO" id="GO:0006457">
    <property type="term" value="P:protein folding"/>
    <property type="evidence" value="ECO:0007669"/>
    <property type="project" value="InterPro"/>
</dbReference>
<name>A0A8S9P388_BRACR</name>
<accession>A0A8S9P388</accession>
<dbReference type="PANTHER" id="PTHR11073">
    <property type="entry name" value="CALRETICULIN AND CALNEXIN"/>
    <property type="match status" value="1"/>
</dbReference>
<evidence type="ECO:0000256" key="4">
    <source>
        <dbReference type="ARBA" id="ARBA00023136"/>
    </source>
</evidence>
<dbReference type="InterPro" id="IPR009033">
    <property type="entry name" value="Calreticulin/calnexin_P_dom_sf"/>
</dbReference>
<evidence type="ECO:0000313" key="7">
    <source>
        <dbReference type="EMBL" id="KAF3511618.1"/>
    </source>
</evidence>
<protein>
    <recommendedName>
        <fullName evidence="9">Calreticulin</fullName>
    </recommendedName>
</protein>
<sequence length="109" mass="12425">MTSFPHVYTAILVDGEEKKNANLLSGEDFEPALIPDKDKKPEDWDKRAKIPDPNAVKPDDWDEDAPMEIEAEEPEGWLDDPEATKPEDWDDEDDVMWRLTTPKCETAPG</sequence>
<dbReference type="GO" id="GO:0051082">
    <property type="term" value="F:unfolded protein binding"/>
    <property type="evidence" value="ECO:0007669"/>
    <property type="project" value="InterPro"/>
</dbReference>